<dbReference type="InterPro" id="IPR002706">
    <property type="entry name" value="Xrcc1_N"/>
</dbReference>
<dbReference type="OrthoDB" id="25840at2759"/>
<feature type="domain" description="DNA-repair protein Xrcc1 N-terminal" evidence="2">
    <location>
        <begin position="1"/>
        <end position="147"/>
    </location>
</feature>
<feature type="region of interest" description="Disordered" evidence="1">
    <location>
        <begin position="157"/>
        <end position="196"/>
    </location>
</feature>
<dbReference type="SUPFAM" id="SSF49785">
    <property type="entry name" value="Galactose-binding domain-like"/>
    <property type="match status" value="1"/>
</dbReference>
<dbReference type="GO" id="GO:0000012">
    <property type="term" value="P:single strand break repair"/>
    <property type="evidence" value="ECO:0007669"/>
    <property type="project" value="InterPro"/>
</dbReference>
<dbReference type="PANTHER" id="PTHR11370:SF5">
    <property type="entry name" value="DNA REPAIR PROTEIN XRCC1"/>
    <property type="match status" value="1"/>
</dbReference>
<protein>
    <recommendedName>
        <fullName evidence="2">DNA-repair protein Xrcc1 N-terminal domain-containing protein</fullName>
    </recommendedName>
</protein>
<dbReference type="GO" id="GO:0005634">
    <property type="term" value="C:nucleus"/>
    <property type="evidence" value="ECO:0007669"/>
    <property type="project" value="InterPro"/>
</dbReference>
<dbReference type="InterPro" id="IPR008979">
    <property type="entry name" value="Galactose-bd-like_sf"/>
</dbReference>
<evidence type="ECO:0000313" key="4">
    <source>
        <dbReference type="Proteomes" id="UP001153714"/>
    </source>
</evidence>
<proteinExistence type="predicted"/>
<evidence type="ECO:0000259" key="2">
    <source>
        <dbReference type="Pfam" id="PF01834"/>
    </source>
</evidence>
<dbReference type="EMBL" id="OU893350">
    <property type="protein sequence ID" value="CAG9788025.1"/>
    <property type="molecule type" value="Genomic_DNA"/>
</dbReference>
<evidence type="ECO:0000313" key="3">
    <source>
        <dbReference type="EMBL" id="CAG9788025.1"/>
    </source>
</evidence>
<dbReference type="Pfam" id="PF01834">
    <property type="entry name" value="XRCC1_N"/>
    <property type="match status" value="1"/>
</dbReference>
<evidence type="ECO:0000256" key="1">
    <source>
        <dbReference type="SAM" id="MobiDB-lite"/>
    </source>
</evidence>
<dbReference type="FunFam" id="2.60.120.260:FF:000025">
    <property type="entry name" value="DNA repair protein XRCC1 isoform X1"/>
    <property type="match status" value="1"/>
</dbReference>
<dbReference type="GO" id="GO:0006284">
    <property type="term" value="P:base-excision repair"/>
    <property type="evidence" value="ECO:0007669"/>
    <property type="project" value="TreeGrafter"/>
</dbReference>
<sequence length="196" mass="21581">MPRVKIDYIVSFSSEDSENPASNLLSWEVSKKRWLCAKGEPSCSVVLQLTKAVKISAIHIGAHNAAFVEVLVGRSEKPNEPFQVLLPSSVFLSPSESRRAEGVERVRSFSEPLLTGAGGAQRWDRVRLVCSQPYNKHCKYGLSFVQIYEPESLELAMAPSPGGSSEDEFKPGELFAAHRNNSQQSNSDTGCHHSPH</sequence>
<reference evidence="3" key="1">
    <citation type="submission" date="2021-12" db="EMBL/GenBank/DDBJ databases">
        <authorList>
            <person name="King R."/>
        </authorList>
    </citation>
    <scope>NUCLEOTIDE SEQUENCE</scope>
</reference>
<organism evidence="3 4">
    <name type="scientific">Diatraea saccharalis</name>
    <name type="common">sugarcane borer</name>
    <dbReference type="NCBI Taxonomy" id="40085"/>
    <lineage>
        <taxon>Eukaryota</taxon>
        <taxon>Metazoa</taxon>
        <taxon>Ecdysozoa</taxon>
        <taxon>Arthropoda</taxon>
        <taxon>Hexapoda</taxon>
        <taxon>Insecta</taxon>
        <taxon>Pterygota</taxon>
        <taxon>Neoptera</taxon>
        <taxon>Endopterygota</taxon>
        <taxon>Lepidoptera</taxon>
        <taxon>Glossata</taxon>
        <taxon>Ditrysia</taxon>
        <taxon>Pyraloidea</taxon>
        <taxon>Crambidae</taxon>
        <taxon>Crambinae</taxon>
        <taxon>Diatraea</taxon>
    </lineage>
</organism>
<accession>A0A9N9R256</accession>
<reference evidence="3" key="2">
    <citation type="submission" date="2022-10" db="EMBL/GenBank/DDBJ databases">
        <authorList>
            <consortium name="ENA_rothamsted_submissions"/>
            <consortium name="culmorum"/>
            <person name="King R."/>
        </authorList>
    </citation>
    <scope>NUCLEOTIDE SEQUENCE</scope>
</reference>
<dbReference type="GO" id="GO:0003684">
    <property type="term" value="F:damaged DNA binding"/>
    <property type="evidence" value="ECO:0007669"/>
    <property type="project" value="InterPro"/>
</dbReference>
<dbReference type="Proteomes" id="UP001153714">
    <property type="component" value="Chromosome 19"/>
</dbReference>
<feature type="compositionally biased region" description="Polar residues" evidence="1">
    <location>
        <begin position="179"/>
        <end position="189"/>
    </location>
</feature>
<name>A0A9N9R256_9NEOP</name>
<dbReference type="AlphaFoldDB" id="A0A9N9R256"/>
<dbReference type="PANTHER" id="PTHR11370">
    <property type="entry name" value="DNA-REPAIR PROTEIN XRCC1"/>
    <property type="match status" value="1"/>
</dbReference>
<gene>
    <name evidence="3" type="ORF">DIATSA_LOCUS5866</name>
</gene>
<dbReference type="Gene3D" id="2.60.120.260">
    <property type="entry name" value="Galactose-binding domain-like"/>
    <property type="match status" value="1"/>
</dbReference>
<keyword evidence="4" id="KW-1185">Reference proteome</keyword>